<evidence type="ECO:0000256" key="1">
    <source>
        <dbReference type="SAM" id="Phobius"/>
    </source>
</evidence>
<accession>A0A1N0GY57</accession>
<dbReference type="RefSeq" id="WP_005088089.1">
    <property type="nucleotide sequence ID" value="NZ_AP028613.1"/>
</dbReference>
<evidence type="ECO:0000313" key="3">
    <source>
        <dbReference type="EMBL" id="SIN47730.1"/>
    </source>
</evidence>
<reference evidence="4 5" key="1">
    <citation type="submission" date="2016-11" db="EMBL/GenBank/DDBJ databases">
        <authorList>
            <consortium name="Pathogen Informatics"/>
        </authorList>
    </citation>
    <scope>NUCLEOTIDE SEQUENCE [LARGE SCALE GENOMIC DNA]</scope>
    <source>
        <strain evidence="2 5">104</strain>
        <strain evidence="3 4">696</strain>
    </source>
</reference>
<dbReference type="EMBL" id="FSQE01000015">
    <property type="protein sequence ID" value="SIN47730.1"/>
    <property type="molecule type" value="Genomic_DNA"/>
</dbReference>
<evidence type="ECO:0000313" key="5">
    <source>
        <dbReference type="Proteomes" id="UP000185210"/>
    </source>
</evidence>
<sequence>MSSATQIGIAPAAELPSATGRIRFAGAVLAATGVAHFIAPWVFDLITRPLFPDDTAGWIRRNGAAETVIGAALVADKTRAAGVSGLAVYAVFLTGRLFRALRNRTRAS</sequence>
<protein>
    <submittedName>
        <fullName evidence="2">Membrane protein</fullName>
    </submittedName>
</protein>
<dbReference type="Proteomes" id="UP000184831">
    <property type="component" value="Unassembled WGS sequence"/>
</dbReference>
<organism evidence="2 5">
    <name type="scientific">Mycobacteroides abscessus subsp. abscessus</name>
    <dbReference type="NCBI Taxonomy" id="1185650"/>
    <lineage>
        <taxon>Bacteria</taxon>
        <taxon>Bacillati</taxon>
        <taxon>Actinomycetota</taxon>
        <taxon>Actinomycetes</taxon>
        <taxon>Mycobacteriales</taxon>
        <taxon>Mycobacteriaceae</taxon>
        <taxon>Mycobacteroides</taxon>
        <taxon>Mycobacteroides abscessus</taxon>
    </lineage>
</organism>
<proteinExistence type="predicted"/>
<name>A0A1N0GY57_9MYCO</name>
<feature type="transmembrane region" description="Helical" evidence="1">
    <location>
        <begin position="80"/>
        <end position="98"/>
    </location>
</feature>
<dbReference type="GeneID" id="93378324"/>
<keyword evidence="1" id="KW-0812">Transmembrane</keyword>
<feature type="transmembrane region" description="Helical" evidence="1">
    <location>
        <begin position="24"/>
        <end position="43"/>
    </location>
</feature>
<dbReference type="EMBL" id="FSHM01000002">
    <property type="protein sequence ID" value="SIA74259.1"/>
    <property type="molecule type" value="Genomic_DNA"/>
</dbReference>
<evidence type="ECO:0000313" key="2">
    <source>
        <dbReference type="EMBL" id="SIA74259.1"/>
    </source>
</evidence>
<keyword evidence="1" id="KW-0472">Membrane</keyword>
<evidence type="ECO:0000313" key="4">
    <source>
        <dbReference type="Proteomes" id="UP000184831"/>
    </source>
</evidence>
<dbReference type="AlphaFoldDB" id="A0A1N0GY57"/>
<keyword evidence="1" id="KW-1133">Transmembrane helix</keyword>
<dbReference type="Proteomes" id="UP000185210">
    <property type="component" value="Unassembled WGS sequence"/>
</dbReference>
<comment type="caution">
    <text evidence="2">The sequence shown here is derived from an EMBL/GenBank/DDBJ whole genome shotgun (WGS) entry which is preliminary data.</text>
</comment>
<gene>
    <name evidence="2" type="ORF">SAMEA2070301_02059</name>
    <name evidence="3" type="ORF">SAMEA2152244_04723</name>
</gene>